<name>A0A9D3MI01_ANGAN</name>
<evidence type="ECO:0000256" key="5">
    <source>
        <dbReference type="ARBA" id="ARBA00023163"/>
    </source>
</evidence>
<dbReference type="PANTHER" id="PTHR46077:SF1">
    <property type="entry name" value="TOP1 BINDING ARGININE_SERINE RICH PROTEIN, E3 UBIQUITIN LIGASE"/>
    <property type="match status" value="1"/>
</dbReference>
<proteinExistence type="predicted"/>
<dbReference type="PANTHER" id="PTHR46077">
    <property type="entry name" value="E3 UBIQUITIN-PROTEIN LIGASE TOPORS"/>
    <property type="match status" value="1"/>
</dbReference>
<comment type="caution">
    <text evidence="8">The sequence shown here is derived from an EMBL/GenBank/DDBJ whole genome shotgun (WGS) entry which is preliminary data.</text>
</comment>
<sequence>MMTRLAARRRAQSEGRTLRALREQEVIRFRRALYRTGVRVRSVRDGGRYRDTSAEFYRRNPACLHRLVPWLKRELTVLYGAHGSLVNIVQHIIMSWITRYDMEDQAMQEELRPFLLARTDHFLHEFISFARAPFNMEAYDQHAIYDCPAPSSLEDSSSDASVIAISEDEDELDLRRGPVAGGALSQAPWDDETPGPSYSVAEQATPAALALSESESESGVEERAGPGATPQQGALVKADPAAAKDGADSSGEEDCVIIGYVKPMVERTPELVQLSSDSEESVHNESPEAFPQPQHIRFPSLSPPSSAGSMGSKPRSPTQGQAHSHQRSEAKDGDRTSAAPGDGRPSSPWGSPPPDRCRTTGETDPKGGRRHRTDRCDRSKKHRKRDRSRRRRESRSGERRPLDGTRKRSRSPTISIRSDSTLSRGRGRSRSRSRDRRPSRGGAREEGRGRGRRRGQALALRTPGFPRPLRPGEGPRLCSVWPLQGALSQQPREP</sequence>
<evidence type="ECO:0000256" key="3">
    <source>
        <dbReference type="ARBA" id="ARBA00022679"/>
    </source>
</evidence>
<accession>A0A9D3MI01</accession>
<dbReference type="GO" id="GO:0061630">
    <property type="term" value="F:ubiquitin protein ligase activity"/>
    <property type="evidence" value="ECO:0007669"/>
    <property type="project" value="UniProtKB-EC"/>
</dbReference>
<evidence type="ECO:0000256" key="4">
    <source>
        <dbReference type="ARBA" id="ARBA00023015"/>
    </source>
</evidence>
<evidence type="ECO:0000313" key="8">
    <source>
        <dbReference type="EMBL" id="KAG5848376.1"/>
    </source>
</evidence>
<feature type="compositionally biased region" description="Basic residues" evidence="6">
    <location>
        <begin position="368"/>
        <end position="393"/>
    </location>
</feature>
<feature type="compositionally biased region" description="Low complexity" evidence="6">
    <location>
        <begin position="340"/>
        <end position="349"/>
    </location>
</feature>
<evidence type="ECO:0000259" key="7">
    <source>
        <dbReference type="Pfam" id="PF26084"/>
    </source>
</evidence>
<feature type="region of interest" description="Disordered" evidence="6">
    <location>
        <begin position="179"/>
        <end position="252"/>
    </location>
</feature>
<feature type="compositionally biased region" description="Basic and acidic residues" evidence="6">
    <location>
        <begin position="326"/>
        <end position="335"/>
    </location>
</feature>
<keyword evidence="5" id="KW-0804">Transcription</keyword>
<evidence type="ECO:0000256" key="6">
    <source>
        <dbReference type="SAM" id="MobiDB-lite"/>
    </source>
</evidence>
<dbReference type="Proteomes" id="UP001044222">
    <property type="component" value="Unassembled WGS sequence"/>
</dbReference>
<feature type="compositionally biased region" description="Basic residues" evidence="6">
    <location>
        <begin position="425"/>
        <end position="435"/>
    </location>
</feature>
<dbReference type="EC" id="2.3.2.27" evidence="2"/>
<feature type="compositionally biased region" description="Basic and acidic residues" evidence="6">
    <location>
        <begin position="355"/>
        <end position="367"/>
    </location>
</feature>
<feature type="compositionally biased region" description="Basic and acidic residues" evidence="6">
    <location>
        <begin position="394"/>
        <end position="406"/>
    </location>
</feature>
<feature type="compositionally biased region" description="Polar residues" evidence="6">
    <location>
        <begin position="303"/>
        <end position="323"/>
    </location>
</feature>
<feature type="domain" description="Topors PWI-like" evidence="7">
    <location>
        <begin position="56"/>
        <end position="131"/>
    </location>
</feature>
<dbReference type="GO" id="GO:0006513">
    <property type="term" value="P:protein monoubiquitination"/>
    <property type="evidence" value="ECO:0007669"/>
    <property type="project" value="TreeGrafter"/>
</dbReference>
<organism evidence="8 9">
    <name type="scientific">Anguilla anguilla</name>
    <name type="common">European freshwater eel</name>
    <name type="synonym">Muraena anguilla</name>
    <dbReference type="NCBI Taxonomy" id="7936"/>
    <lineage>
        <taxon>Eukaryota</taxon>
        <taxon>Metazoa</taxon>
        <taxon>Chordata</taxon>
        <taxon>Craniata</taxon>
        <taxon>Vertebrata</taxon>
        <taxon>Euteleostomi</taxon>
        <taxon>Actinopterygii</taxon>
        <taxon>Neopterygii</taxon>
        <taxon>Teleostei</taxon>
        <taxon>Anguilliformes</taxon>
        <taxon>Anguillidae</taxon>
        <taxon>Anguilla</taxon>
    </lineage>
</organism>
<feature type="region of interest" description="Disordered" evidence="6">
    <location>
        <begin position="272"/>
        <end position="494"/>
    </location>
</feature>
<dbReference type="GO" id="GO:0000209">
    <property type="term" value="P:protein polyubiquitination"/>
    <property type="evidence" value="ECO:0007669"/>
    <property type="project" value="TreeGrafter"/>
</dbReference>
<gene>
    <name evidence="8" type="ORF">ANANG_G00097820</name>
</gene>
<dbReference type="Pfam" id="PF26084">
    <property type="entry name" value="PWI_Topors"/>
    <property type="match status" value="1"/>
</dbReference>
<evidence type="ECO:0000256" key="1">
    <source>
        <dbReference type="ARBA" id="ARBA00000900"/>
    </source>
</evidence>
<dbReference type="EMBL" id="JAFIRN010000005">
    <property type="protein sequence ID" value="KAG5848376.1"/>
    <property type="molecule type" value="Genomic_DNA"/>
</dbReference>
<feature type="compositionally biased region" description="Basic and acidic residues" evidence="6">
    <location>
        <begin position="436"/>
        <end position="449"/>
    </location>
</feature>
<dbReference type="AlphaFoldDB" id="A0A9D3MI01"/>
<evidence type="ECO:0000256" key="2">
    <source>
        <dbReference type="ARBA" id="ARBA00012483"/>
    </source>
</evidence>
<reference evidence="8" key="1">
    <citation type="submission" date="2021-01" db="EMBL/GenBank/DDBJ databases">
        <title>A chromosome-scale assembly of European eel, Anguilla anguilla.</title>
        <authorList>
            <person name="Henkel C."/>
            <person name="Jong-Raadsen S.A."/>
            <person name="Dufour S."/>
            <person name="Weltzien F.-A."/>
            <person name="Palstra A.P."/>
            <person name="Pelster B."/>
            <person name="Spaink H.P."/>
            <person name="Van Den Thillart G.E."/>
            <person name="Jansen H."/>
            <person name="Zahm M."/>
            <person name="Klopp C."/>
            <person name="Cedric C."/>
            <person name="Louis A."/>
            <person name="Berthelot C."/>
            <person name="Parey E."/>
            <person name="Roest Crollius H."/>
            <person name="Montfort J."/>
            <person name="Robinson-Rechavi M."/>
            <person name="Bucao C."/>
            <person name="Bouchez O."/>
            <person name="Gislard M."/>
            <person name="Lluch J."/>
            <person name="Milhes M."/>
            <person name="Lampietro C."/>
            <person name="Lopez Roques C."/>
            <person name="Donnadieu C."/>
            <person name="Braasch I."/>
            <person name="Desvignes T."/>
            <person name="Postlethwait J."/>
            <person name="Bobe J."/>
            <person name="Guiguen Y."/>
            <person name="Dirks R."/>
        </authorList>
    </citation>
    <scope>NUCLEOTIDE SEQUENCE</scope>
    <source>
        <strain evidence="8">Tag_6206</strain>
        <tissue evidence="8">Liver</tissue>
    </source>
</reference>
<keyword evidence="9" id="KW-1185">Reference proteome</keyword>
<keyword evidence="4" id="KW-0805">Transcription regulation</keyword>
<protein>
    <recommendedName>
        <fullName evidence="2">RING-type E3 ubiquitin transferase</fullName>
        <ecNumber evidence="2">2.3.2.27</ecNumber>
    </recommendedName>
</protein>
<comment type="catalytic activity">
    <reaction evidence="1">
        <text>S-ubiquitinyl-[E2 ubiquitin-conjugating enzyme]-L-cysteine + [acceptor protein]-L-lysine = [E2 ubiquitin-conjugating enzyme]-L-cysteine + N(6)-ubiquitinyl-[acceptor protein]-L-lysine.</text>
        <dbReference type="EC" id="2.3.2.27"/>
    </reaction>
</comment>
<dbReference type="InterPro" id="IPR058745">
    <property type="entry name" value="PWI_Topors"/>
</dbReference>
<keyword evidence="3" id="KW-0808">Transferase</keyword>
<evidence type="ECO:0000313" key="9">
    <source>
        <dbReference type="Proteomes" id="UP001044222"/>
    </source>
</evidence>